<evidence type="ECO:0000256" key="15">
    <source>
        <dbReference type="PIRSR" id="PIRSR605511-2"/>
    </source>
</evidence>
<dbReference type="PANTHER" id="PTHR10907:SF47">
    <property type="entry name" value="REGUCALCIN"/>
    <property type="match status" value="1"/>
</dbReference>
<evidence type="ECO:0000256" key="5">
    <source>
        <dbReference type="ARBA" id="ARBA00004496"/>
    </source>
</evidence>
<evidence type="ECO:0000256" key="10">
    <source>
        <dbReference type="ARBA" id="ARBA00022723"/>
    </source>
</evidence>
<feature type="binding site" evidence="15">
    <location>
        <position position="210"/>
    </location>
    <ligand>
        <name>a divalent metal cation</name>
        <dbReference type="ChEBI" id="CHEBI:60240"/>
    </ligand>
</feature>
<evidence type="ECO:0000256" key="1">
    <source>
        <dbReference type="ARBA" id="ARBA00001589"/>
    </source>
</evidence>
<comment type="subcellular location">
    <subcellularLocation>
        <location evidence="5">Cytoplasm</location>
    </subcellularLocation>
</comment>
<dbReference type="GO" id="GO:0005737">
    <property type="term" value="C:cytoplasm"/>
    <property type="evidence" value="ECO:0007669"/>
    <property type="project" value="UniProtKB-SubCell"/>
</dbReference>
<dbReference type="EC" id="3.1.1.17" evidence="7"/>
<dbReference type="PANTHER" id="PTHR10907">
    <property type="entry name" value="REGUCALCIN"/>
    <property type="match status" value="1"/>
</dbReference>
<dbReference type="HOGENOM" id="CLU_036110_3_2_1"/>
<evidence type="ECO:0000256" key="2">
    <source>
        <dbReference type="ARBA" id="ARBA00001913"/>
    </source>
</evidence>
<name>R4G322_RHOPR</name>
<reference evidence="17" key="1">
    <citation type="submission" date="2013-04" db="EMBL/GenBank/DDBJ databases">
        <title>An insight into the transcriptome of the digestive tract of the blood sucking bug, Rhodnius prolixus.</title>
        <authorList>
            <person name="Ribeiro J.M.C."/>
            <person name="Genta F.A."/>
            <person name="Sorgine M.H.F."/>
            <person name="Paiva-Silva G.O."/>
            <person name="Majerowicz D."/>
            <person name="Medeiros M."/>
            <person name="Koerich L."/>
            <person name="Terra W.R."/>
            <person name="Ferreira C."/>
            <person name="Pimentel A.C."/>
            <person name="Bisch P.M."/>
            <person name="Diniz M.M.P."/>
            <person name="Nascimento R."/>
            <person name="Salmon D."/>
            <person name="Silber A.M."/>
            <person name="Alves M."/>
            <person name="Oliveira M.F."/>
            <person name="Gondim K.C."/>
            <person name="Silva Neto M.A.C."/>
            <person name="Atella G.C."/>
            <person name="Araujo H."/>
            <person name="Dias F.S."/>
            <person name="Polycarpo C.R."/>
            <person name="Fampa P."/>
            <person name="Melo A.C."/>
            <person name="Tanaka A.S."/>
            <person name="Balczun C."/>
            <person name="Oliveira J.H.M."/>
            <person name="Goncalves R."/>
            <person name="Lazoski C."/>
            <person name="Pereira M.A."/>
            <person name="Rivera-Pomar R."/>
            <person name="Diambra L."/>
            <person name="Schaub G.A."/>
            <person name="Garcia E.S."/>
            <person name="Azambuja P."/>
            <person name="Braz G.R.C."/>
            <person name="Oliveira P.L."/>
        </authorList>
    </citation>
    <scope>NUCLEOTIDE SEQUENCE</scope>
</reference>
<evidence type="ECO:0000256" key="9">
    <source>
        <dbReference type="ARBA" id="ARBA00022490"/>
    </source>
</evidence>
<feature type="active site" description="Proton donor/acceptor" evidence="14">
    <location>
        <position position="210"/>
    </location>
</feature>
<accession>R4G322</accession>
<dbReference type="InterPro" id="IPR005511">
    <property type="entry name" value="SMP-30"/>
</dbReference>
<evidence type="ECO:0000256" key="14">
    <source>
        <dbReference type="PIRSR" id="PIRSR605511-1"/>
    </source>
</evidence>
<evidence type="ECO:0000256" key="13">
    <source>
        <dbReference type="ARBA" id="ARBA00032464"/>
    </source>
</evidence>
<dbReference type="Pfam" id="PF08450">
    <property type="entry name" value="SGL"/>
    <property type="match status" value="1"/>
</dbReference>
<feature type="domain" description="SMP-30/Gluconolactonase/LRE-like region" evidence="16">
    <location>
        <begin position="14"/>
        <end position="268"/>
    </location>
</feature>
<comment type="cofactor">
    <cofactor evidence="4">
        <name>Mg(2+)</name>
        <dbReference type="ChEBI" id="CHEBI:18420"/>
    </cofactor>
</comment>
<dbReference type="InterPro" id="IPR011042">
    <property type="entry name" value="6-blade_b-propeller_TolB-like"/>
</dbReference>
<dbReference type="SUPFAM" id="SSF63829">
    <property type="entry name" value="Calcium-dependent phosphotriesterase"/>
    <property type="match status" value="1"/>
</dbReference>
<keyword evidence="12" id="KW-0106">Calcium</keyword>
<evidence type="ECO:0000313" key="17">
    <source>
        <dbReference type="EMBL" id="JAA75439.1"/>
    </source>
</evidence>
<dbReference type="PRINTS" id="PR01791">
    <property type="entry name" value="REGUCALCIN"/>
</dbReference>
<keyword evidence="15" id="KW-0862">Zinc</keyword>
<dbReference type="Gene3D" id="2.120.10.30">
    <property type="entry name" value="TolB, C-terminal domain"/>
    <property type="match status" value="1"/>
</dbReference>
<organism evidence="17">
    <name type="scientific">Rhodnius prolixus</name>
    <name type="common">Triatomid bug</name>
    <dbReference type="NCBI Taxonomy" id="13249"/>
    <lineage>
        <taxon>Eukaryota</taxon>
        <taxon>Metazoa</taxon>
        <taxon>Ecdysozoa</taxon>
        <taxon>Arthropoda</taxon>
        <taxon>Hexapoda</taxon>
        <taxon>Insecta</taxon>
        <taxon>Pterygota</taxon>
        <taxon>Neoptera</taxon>
        <taxon>Paraneoptera</taxon>
        <taxon>Hemiptera</taxon>
        <taxon>Heteroptera</taxon>
        <taxon>Panheteroptera</taxon>
        <taxon>Cimicomorpha</taxon>
        <taxon>Reduviidae</taxon>
        <taxon>Triatominae</taxon>
        <taxon>Rhodnius</taxon>
    </lineage>
</organism>
<evidence type="ECO:0000256" key="11">
    <source>
        <dbReference type="ARBA" id="ARBA00022801"/>
    </source>
</evidence>
<dbReference type="GO" id="GO:0030234">
    <property type="term" value="F:enzyme regulator activity"/>
    <property type="evidence" value="ECO:0007669"/>
    <property type="project" value="InterPro"/>
</dbReference>
<dbReference type="PRINTS" id="PR01790">
    <property type="entry name" value="SMP30FAMILY"/>
</dbReference>
<dbReference type="EMBL" id="GAHY01002071">
    <property type="protein sequence ID" value="JAA75439.1"/>
    <property type="molecule type" value="mRNA"/>
</dbReference>
<comment type="cofactor">
    <cofactor evidence="3">
        <name>Mn(2+)</name>
        <dbReference type="ChEBI" id="CHEBI:29035"/>
    </cofactor>
</comment>
<dbReference type="VEuPathDB" id="VectorBase:RPRC004830"/>
<keyword evidence="9" id="KW-0963">Cytoplasm</keyword>
<evidence type="ECO:0000256" key="3">
    <source>
        <dbReference type="ARBA" id="ARBA00001936"/>
    </source>
</evidence>
<evidence type="ECO:0000256" key="12">
    <source>
        <dbReference type="ARBA" id="ARBA00022837"/>
    </source>
</evidence>
<feature type="binding site" evidence="15">
    <location>
        <position position="106"/>
    </location>
    <ligand>
        <name>substrate</name>
    </ligand>
</feature>
<proteinExistence type="evidence at transcript level"/>
<evidence type="ECO:0000256" key="4">
    <source>
        <dbReference type="ARBA" id="ARBA00001946"/>
    </source>
</evidence>
<evidence type="ECO:0000256" key="6">
    <source>
        <dbReference type="ARBA" id="ARBA00008853"/>
    </source>
</evidence>
<evidence type="ECO:0000256" key="8">
    <source>
        <dbReference type="ARBA" id="ARBA00016808"/>
    </source>
</evidence>
<keyword evidence="10 15" id="KW-0479">Metal-binding</keyword>
<dbReference type="GO" id="GO:0005509">
    <property type="term" value="F:calcium ion binding"/>
    <property type="evidence" value="ECO:0007669"/>
    <property type="project" value="InterPro"/>
</dbReference>
<dbReference type="FunFam" id="2.120.10.30:FF:000027">
    <property type="entry name" value="Regucalcin homologue"/>
    <property type="match status" value="1"/>
</dbReference>
<feature type="binding site" evidence="15">
    <location>
        <position position="15"/>
    </location>
    <ligand>
        <name>a divalent metal cation</name>
        <dbReference type="ChEBI" id="CHEBI:60240"/>
    </ligand>
</feature>
<dbReference type="AlphaFoldDB" id="R4G322"/>
<dbReference type="GO" id="GO:0004341">
    <property type="term" value="F:gluconolactonase activity"/>
    <property type="evidence" value="ECO:0007669"/>
    <property type="project" value="UniProtKB-EC"/>
</dbReference>
<comment type="catalytic activity">
    <reaction evidence="1">
        <text>D-glucono-1,5-lactone + H2O = D-gluconate + H(+)</text>
        <dbReference type="Rhea" id="RHEA:10440"/>
        <dbReference type="ChEBI" id="CHEBI:15377"/>
        <dbReference type="ChEBI" id="CHEBI:15378"/>
        <dbReference type="ChEBI" id="CHEBI:16217"/>
        <dbReference type="ChEBI" id="CHEBI:18391"/>
        <dbReference type="EC" id="3.1.1.17"/>
    </reaction>
</comment>
<comment type="cofactor">
    <cofactor evidence="15">
        <name>Zn(2+)</name>
        <dbReference type="ChEBI" id="CHEBI:29105"/>
    </cofactor>
    <text evidence="15">Binds 1 divalent metal cation per subunit.</text>
</comment>
<sequence length="308" mass="34302">MHTLQAVTKPVQTGEGPHWVAKEKALYFVDINGFGVHRYDTKENKHTSVKLDDTVGFVIPIKNKTGKFVIGYGTNITILEWDGISSNYNLQHKYQVEQDKPKNRFNDAKADVNGNLWLGTMERDEPLGNFTKYVGSLYRVLSTNCKLDTELSSVSISNGITWNAENTIMYYIDSLTRKIDVFDYDLRTATIANRRTFFDFEENNLSGFPDGMTSDSEDNLWIACFNGSKVIQVSQQGKLLRSIAIPAAKVTSVTWGGTDLDVLYVTTFRAGFSDEELKAQPDAGAVFAVTGLGVKGRQENTASSCLLD</sequence>
<protein>
    <recommendedName>
        <fullName evidence="8">Regucalcin</fullName>
        <ecNumber evidence="7">3.1.1.17</ecNumber>
    </recommendedName>
    <alternativeName>
        <fullName evidence="13">Gluconolactonase</fullName>
    </alternativeName>
</protein>
<dbReference type="InterPro" id="IPR013658">
    <property type="entry name" value="SGL"/>
</dbReference>
<feature type="binding site" evidence="15">
    <location>
        <position position="124"/>
    </location>
    <ligand>
        <name>substrate</name>
    </ligand>
</feature>
<dbReference type="GO" id="GO:0019853">
    <property type="term" value="P:L-ascorbic acid biosynthetic process"/>
    <property type="evidence" value="ECO:0007669"/>
    <property type="project" value="TreeGrafter"/>
</dbReference>
<evidence type="ECO:0000256" key="7">
    <source>
        <dbReference type="ARBA" id="ARBA00013227"/>
    </source>
</evidence>
<comment type="cofactor">
    <cofactor evidence="2">
        <name>Ca(2+)</name>
        <dbReference type="ChEBI" id="CHEBI:29108"/>
    </cofactor>
</comment>
<feature type="binding site" evidence="15">
    <location>
        <position position="158"/>
    </location>
    <ligand>
        <name>a divalent metal cation</name>
        <dbReference type="ChEBI" id="CHEBI:60240"/>
    </ligand>
</feature>
<comment type="similarity">
    <text evidence="6">Belongs to the SMP-30/CGR1 family.</text>
</comment>
<evidence type="ECO:0000259" key="16">
    <source>
        <dbReference type="Pfam" id="PF08450"/>
    </source>
</evidence>
<feature type="binding site" evidence="15">
    <location>
        <position position="104"/>
    </location>
    <ligand>
        <name>substrate</name>
    </ligand>
</feature>
<dbReference type="InterPro" id="IPR008367">
    <property type="entry name" value="Regucalcin"/>
</dbReference>
<keyword evidence="11" id="KW-0378">Hydrolase</keyword>